<dbReference type="EMBL" id="JANKHH010000003">
    <property type="protein sequence ID" value="MCR2833000.1"/>
    <property type="molecule type" value="Genomic_DNA"/>
</dbReference>
<evidence type="ECO:0000256" key="1">
    <source>
        <dbReference type="SAM" id="Phobius"/>
    </source>
</evidence>
<sequence length="81" mass="8713">MIALLGLFYAVLVGALLVGQWKVVSRAIRQRQAGLGRFTYARTEAPFGFWTMLILETVGLLAVALYTLGALESLAIAGWAG</sequence>
<feature type="transmembrane region" description="Helical" evidence="1">
    <location>
        <begin position="50"/>
        <end position="71"/>
    </location>
</feature>
<keyword evidence="1" id="KW-0472">Membrane</keyword>
<keyword evidence="3" id="KW-1185">Reference proteome</keyword>
<dbReference type="Proteomes" id="UP001206067">
    <property type="component" value="Unassembled WGS sequence"/>
</dbReference>
<evidence type="ECO:0000313" key="2">
    <source>
        <dbReference type="EMBL" id="MCR2833000.1"/>
    </source>
</evidence>
<accession>A0ABT1XMY2</accession>
<keyword evidence="1" id="KW-0812">Transmembrane</keyword>
<organism evidence="2 3">
    <name type="scientific">Parerythrobacter lacustris</name>
    <dbReference type="NCBI Taxonomy" id="2969984"/>
    <lineage>
        <taxon>Bacteria</taxon>
        <taxon>Pseudomonadati</taxon>
        <taxon>Pseudomonadota</taxon>
        <taxon>Alphaproteobacteria</taxon>
        <taxon>Sphingomonadales</taxon>
        <taxon>Erythrobacteraceae</taxon>
        <taxon>Parerythrobacter</taxon>
    </lineage>
</organism>
<evidence type="ECO:0000313" key="3">
    <source>
        <dbReference type="Proteomes" id="UP001206067"/>
    </source>
</evidence>
<proteinExistence type="predicted"/>
<keyword evidence="1" id="KW-1133">Transmembrane helix</keyword>
<gene>
    <name evidence="2" type="ORF">NSO95_03505</name>
</gene>
<name>A0ABT1XMY2_9SPHN</name>
<protein>
    <submittedName>
        <fullName evidence="2">Uncharacterized protein</fullName>
    </submittedName>
</protein>
<dbReference type="RefSeq" id="WP_257594770.1">
    <property type="nucleotide sequence ID" value="NZ_JANKHH010000003.1"/>
</dbReference>
<reference evidence="2 3" key="1">
    <citation type="submission" date="2022-08" db="EMBL/GenBank/DDBJ databases">
        <title>Polyphasic taxonomy analysis of Qipengyuania sp.RS5-5.</title>
        <authorList>
            <person name="Xamxidin M."/>
            <person name="Wu M."/>
        </authorList>
    </citation>
    <scope>NUCLEOTIDE SEQUENCE [LARGE SCALE GENOMIC DNA]</scope>
    <source>
        <strain evidence="2 3">RS5-5</strain>
    </source>
</reference>
<comment type="caution">
    <text evidence="2">The sequence shown here is derived from an EMBL/GenBank/DDBJ whole genome shotgun (WGS) entry which is preliminary data.</text>
</comment>